<dbReference type="PROSITE" id="PS50893">
    <property type="entry name" value="ABC_TRANSPORTER_2"/>
    <property type="match status" value="1"/>
</dbReference>
<feature type="domain" description="ABC transporter" evidence="6">
    <location>
        <begin position="53"/>
        <end position="284"/>
    </location>
</feature>
<dbReference type="InterPro" id="IPR017871">
    <property type="entry name" value="ABC_transporter-like_CS"/>
</dbReference>
<evidence type="ECO:0000256" key="3">
    <source>
        <dbReference type="ARBA" id="ARBA00022475"/>
    </source>
</evidence>
<keyword evidence="5 7" id="KW-0067">ATP-binding</keyword>
<dbReference type="PROSITE" id="PS00211">
    <property type="entry name" value="ABC_TRANSPORTER_1"/>
    <property type="match status" value="1"/>
</dbReference>
<dbReference type="GO" id="GO:0005524">
    <property type="term" value="F:ATP binding"/>
    <property type="evidence" value="ECO:0007669"/>
    <property type="project" value="UniProtKB-KW"/>
</dbReference>
<gene>
    <name evidence="7" type="ORF">C7389_101218</name>
</gene>
<dbReference type="Proteomes" id="UP000295129">
    <property type="component" value="Unassembled WGS sequence"/>
</dbReference>
<dbReference type="GO" id="GO:0016887">
    <property type="term" value="F:ATP hydrolysis activity"/>
    <property type="evidence" value="ECO:0007669"/>
    <property type="project" value="InterPro"/>
</dbReference>
<dbReference type="Pfam" id="PF00005">
    <property type="entry name" value="ABC_tran"/>
    <property type="match status" value="1"/>
</dbReference>
<keyword evidence="4" id="KW-0547">Nucleotide-binding</keyword>
<keyword evidence="2" id="KW-0813">Transport</keyword>
<proteinExistence type="inferred from homology"/>
<dbReference type="EMBL" id="SNVV01000001">
    <property type="protein sequence ID" value="TDN56839.1"/>
    <property type="molecule type" value="Genomic_DNA"/>
</dbReference>
<dbReference type="SMART" id="SM00382">
    <property type="entry name" value="AAA"/>
    <property type="match status" value="1"/>
</dbReference>
<dbReference type="AlphaFoldDB" id="A0A4R6EEY7"/>
<evidence type="ECO:0000259" key="6">
    <source>
        <dbReference type="PROSITE" id="PS50893"/>
    </source>
</evidence>
<evidence type="ECO:0000256" key="1">
    <source>
        <dbReference type="ARBA" id="ARBA00005417"/>
    </source>
</evidence>
<dbReference type="Gene3D" id="3.40.50.300">
    <property type="entry name" value="P-loop containing nucleotide triphosphate hydrolases"/>
    <property type="match status" value="1"/>
</dbReference>
<comment type="similarity">
    <text evidence="1">Belongs to the ABC transporter superfamily.</text>
</comment>
<dbReference type="CDD" id="cd03293">
    <property type="entry name" value="ABC_NrtD_SsuB_transporters"/>
    <property type="match status" value="1"/>
</dbReference>
<evidence type="ECO:0000313" key="7">
    <source>
        <dbReference type="EMBL" id="TDN56839.1"/>
    </source>
</evidence>
<evidence type="ECO:0000313" key="8">
    <source>
        <dbReference type="Proteomes" id="UP000295129"/>
    </source>
</evidence>
<dbReference type="InterPro" id="IPR050166">
    <property type="entry name" value="ABC_transporter_ATP-bind"/>
</dbReference>
<dbReference type="PANTHER" id="PTHR42788">
    <property type="entry name" value="TAURINE IMPORT ATP-BINDING PROTEIN-RELATED"/>
    <property type="match status" value="1"/>
</dbReference>
<sequence>MSSLTQPPPPAAQPIPLRPHFNLQAAGLVAEGERGQRPGSASARAEGQGSFILELDGVGKTFQVDGQPLEVLRGIDLQVKPAEFVCLVGASGCGKSTILRLIVGLDSPSAGRLAVAGKPVDGPGRDRGIVFQEHRLFPWLTVEQNVLLGLDAIALPEAEKKRAVAEHIRLVGLSGFEKAFPSQLSGGMSQRAAIARGLVARPQILLLDEPLGALDALTRTYLQEELLRIWEQNRITTIMVTHDVEEAVYLSDRVVVLDPRPGRIRTVIDVDLPRPRARGSAAFAAVKDAVLSELRH</sequence>
<dbReference type="InterPro" id="IPR003439">
    <property type="entry name" value="ABC_transporter-like_ATP-bd"/>
</dbReference>
<evidence type="ECO:0000256" key="5">
    <source>
        <dbReference type="ARBA" id="ARBA00022840"/>
    </source>
</evidence>
<protein>
    <submittedName>
        <fullName evidence="7">NitT/TauT family transport system ATP-binding protein/sulfonate transport system ATP-binding protein</fullName>
    </submittedName>
</protein>
<keyword evidence="3" id="KW-1003">Cell membrane</keyword>
<name>A0A4R6EEY7_9RHOO</name>
<evidence type="ECO:0000256" key="4">
    <source>
        <dbReference type="ARBA" id="ARBA00022741"/>
    </source>
</evidence>
<accession>A0A4R6EEY7</accession>
<organism evidence="7 8">
    <name type="scientific">Azoarcus indigens</name>
    <dbReference type="NCBI Taxonomy" id="29545"/>
    <lineage>
        <taxon>Bacteria</taxon>
        <taxon>Pseudomonadati</taxon>
        <taxon>Pseudomonadota</taxon>
        <taxon>Betaproteobacteria</taxon>
        <taxon>Rhodocyclales</taxon>
        <taxon>Zoogloeaceae</taxon>
        <taxon>Azoarcus</taxon>
    </lineage>
</organism>
<reference evidence="7 8" key="1">
    <citation type="submission" date="2019-03" db="EMBL/GenBank/DDBJ databases">
        <title>Genomic Encyclopedia of Type Strains, Phase IV (KMG-IV): sequencing the most valuable type-strain genomes for metagenomic binning, comparative biology and taxonomic classification.</title>
        <authorList>
            <person name="Goeker M."/>
        </authorList>
    </citation>
    <scope>NUCLEOTIDE SEQUENCE [LARGE SCALE GENOMIC DNA]</scope>
    <source>
        <strain evidence="7 8">DSM 12121</strain>
    </source>
</reference>
<dbReference type="InterPro" id="IPR027417">
    <property type="entry name" value="P-loop_NTPase"/>
</dbReference>
<dbReference type="RefSeq" id="WP_246034587.1">
    <property type="nucleotide sequence ID" value="NZ_SNVV01000001.1"/>
</dbReference>
<keyword evidence="3" id="KW-0472">Membrane</keyword>
<dbReference type="SUPFAM" id="SSF52540">
    <property type="entry name" value="P-loop containing nucleoside triphosphate hydrolases"/>
    <property type="match status" value="1"/>
</dbReference>
<evidence type="ECO:0000256" key="2">
    <source>
        <dbReference type="ARBA" id="ARBA00022448"/>
    </source>
</evidence>
<comment type="caution">
    <text evidence="7">The sequence shown here is derived from an EMBL/GenBank/DDBJ whole genome shotgun (WGS) entry which is preliminary data.</text>
</comment>
<dbReference type="PANTHER" id="PTHR42788:SF13">
    <property type="entry name" value="ALIPHATIC SULFONATES IMPORT ATP-BINDING PROTEIN SSUB"/>
    <property type="match status" value="1"/>
</dbReference>
<keyword evidence="8" id="KW-1185">Reference proteome</keyword>
<dbReference type="InterPro" id="IPR003593">
    <property type="entry name" value="AAA+_ATPase"/>
</dbReference>